<accession>F5Y7B7</accession>
<evidence type="ECO:0000313" key="3">
    <source>
        <dbReference type="Proteomes" id="UP000009222"/>
    </source>
</evidence>
<dbReference type="HOGENOM" id="CLU_028334_3_0_12"/>
<dbReference type="Gene3D" id="3.80.10.10">
    <property type="entry name" value="Ribonuclease Inhibitor"/>
    <property type="match status" value="2"/>
</dbReference>
<gene>
    <name evidence="2" type="ordered locus">TREAZ_3516</name>
</gene>
<evidence type="ECO:0000313" key="2">
    <source>
        <dbReference type="EMBL" id="AEF80294.1"/>
    </source>
</evidence>
<dbReference type="Pfam" id="PF13306">
    <property type="entry name" value="LRR_5"/>
    <property type="match status" value="3"/>
</dbReference>
<dbReference type="AlphaFoldDB" id="F5Y7B7"/>
<dbReference type="SUPFAM" id="SSF52058">
    <property type="entry name" value="L domain-like"/>
    <property type="match status" value="2"/>
</dbReference>
<dbReference type="InterPro" id="IPR026906">
    <property type="entry name" value="LRR_5"/>
</dbReference>
<reference evidence="2 3" key="2">
    <citation type="journal article" date="2011" name="ISME J.">
        <title>RNA-seq reveals cooperative metabolic interactions between two termite-gut spirochete species in co-culture.</title>
        <authorList>
            <person name="Rosenthal A.Z."/>
            <person name="Matson E.G."/>
            <person name="Eldar A."/>
            <person name="Leadbetter J.R."/>
        </authorList>
    </citation>
    <scope>NUCLEOTIDE SEQUENCE [LARGE SCALE GENOMIC DNA]</scope>
    <source>
        <strain evidence="3">ATCC BAA-888 / DSM 13862 / ZAS-9</strain>
    </source>
</reference>
<dbReference type="PANTHER" id="PTHR45661:SF3">
    <property type="entry name" value="IG-LIKE DOMAIN-CONTAINING PROTEIN"/>
    <property type="match status" value="1"/>
</dbReference>
<keyword evidence="1" id="KW-0732">Signal</keyword>
<keyword evidence="3" id="KW-1185">Reference proteome</keyword>
<feature type="signal peptide" evidence="1">
    <location>
        <begin position="1"/>
        <end position="21"/>
    </location>
</feature>
<dbReference type="PANTHER" id="PTHR45661">
    <property type="entry name" value="SURFACE ANTIGEN"/>
    <property type="match status" value="1"/>
</dbReference>
<proteinExistence type="predicted"/>
<dbReference type="InParanoid" id="F5Y7B7"/>
<evidence type="ECO:0000256" key="1">
    <source>
        <dbReference type="SAM" id="SignalP"/>
    </source>
</evidence>
<feature type="chain" id="PRO_5003329406" evidence="1">
    <location>
        <begin position="22"/>
        <end position="534"/>
    </location>
</feature>
<protein>
    <submittedName>
        <fullName evidence="2">Cell surface protein</fullName>
    </submittedName>
</protein>
<reference evidence="3" key="1">
    <citation type="submission" date="2009-12" db="EMBL/GenBank/DDBJ databases">
        <title>Complete sequence of Treponema azotonutricium strain ZAS-9.</title>
        <authorList>
            <person name="Tetu S.G."/>
            <person name="Matson E."/>
            <person name="Ren Q."/>
            <person name="Seshadri R."/>
            <person name="Elbourne L."/>
            <person name="Hassan K.A."/>
            <person name="Durkin A."/>
            <person name="Radune D."/>
            <person name="Mohamoud Y."/>
            <person name="Shay R."/>
            <person name="Jin S."/>
            <person name="Zhang X."/>
            <person name="Lucey K."/>
            <person name="Ballor N.R."/>
            <person name="Ottesen E."/>
            <person name="Rosenthal R."/>
            <person name="Allen A."/>
            <person name="Leadbetter J.R."/>
            <person name="Paulsen I.T."/>
        </authorList>
    </citation>
    <scope>NUCLEOTIDE SEQUENCE [LARGE SCALE GENOMIC DNA]</scope>
    <source>
        <strain evidence="3">ATCC BAA-888 / DSM 13862 / ZAS-9</strain>
    </source>
</reference>
<dbReference type="Proteomes" id="UP000009222">
    <property type="component" value="Chromosome"/>
</dbReference>
<sequence length="534" mass="54995">MKAIKIVSTLLAICVVVFILAACGDKGDPTSPPESPVILADAIQAGITASTAAGTQADPYVIALNVRAADLASGSGDSYDPLGALFATLPPDSYVKIDLSRSNITVLGDAGWDGIDLRTNTDKLAGIVLPSSLISIGDNAFFECVGLISVTIPNSVTSIGDWAFSDCIGLASVTIPNSVTSIGDGTFSGCSGLTSVTIPNSVTSIGDRAFQDCPGLTAIQVNANNTNYSSEGGVLFNKMKTTLVSYPAGKSDTAYTIPNSVTSINDSAFSDCIELTSVTIPDSVTSIGDYTFSGCSGLTSVTIPNSATSIGAFAFQVCSGLTSVTIPNSITSIGNAAFNYCSGLTSVTIPNSVTSIGDVAFSHCYGLTEIQVDANNASYSSEEGVLFNKMKTTLVGYPIGKNAAVYTIPNSVTSIGYAAFASCRWLTSVTIPNSVTSIGAFAFQVCSGLTSVTIPNSVASIGIYAFDYCSGLTSVTIKRYAPAESPALTIISYGIFDSCPVLAHIDVPSSEAETAYKAALNWSDYADKISVKPE</sequence>
<dbReference type="EMBL" id="CP001841">
    <property type="protein sequence ID" value="AEF80294.1"/>
    <property type="molecule type" value="Genomic_DNA"/>
</dbReference>
<dbReference type="eggNOG" id="COG5492">
    <property type="taxonomic scope" value="Bacteria"/>
</dbReference>
<dbReference type="OrthoDB" id="361668at2"/>
<dbReference type="InterPro" id="IPR032675">
    <property type="entry name" value="LRR_dom_sf"/>
</dbReference>
<dbReference type="PROSITE" id="PS51257">
    <property type="entry name" value="PROKAR_LIPOPROTEIN"/>
    <property type="match status" value="1"/>
</dbReference>
<name>F5Y7B7_LEAAZ</name>
<dbReference type="InterPro" id="IPR053139">
    <property type="entry name" value="Surface_bspA-like"/>
</dbReference>
<dbReference type="KEGG" id="taz:TREAZ_3516"/>
<organism evidence="2 3">
    <name type="scientific">Leadbettera azotonutricia (strain ATCC BAA-888 / DSM 13862 / ZAS-9)</name>
    <name type="common">Treponema azotonutricium</name>
    <dbReference type="NCBI Taxonomy" id="545695"/>
    <lineage>
        <taxon>Bacteria</taxon>
        <taxon>Pseudomonadati</taxon>
        <taxon>Spirochaetota</taxon>
        <taxon>Spirochaetia</taxon>
        <taxon>Spirochaetales</taxon>
        <taxon>Breznakiellaceae</taxon>
        <taxon>Leadbettera</taxon>
    </lineage>
</organism>